<evidence type="ECO:0000313" key="2">
    <source>
        <dbReference type="EMBL" id="EAY20280.1"/>
    </source>
</evidence>
<dbReference type="SMR" id="A2DGX0"/>
<evidence type="ECO:0000313" key="3">
    <source>
        <dbReference type="Proteomes" id="UP000001542"/>
    </source>
</evidence>
<proteinExistence type="predicted"/>
<dbReference type="EMBL" id="DS113199">
    <property type="protein sequence ID" value="EAY20280.1"/>
    <property type="molecule type" value="Genomic_DNA"/>
</dbReference>
<dbReference type="KEGG" id="tva:5465817"/>
<reference evidence="2" key="1">
    <citation type="submission" date="2006-10" db="EMBL/GenBank/DDBJ databases">
        <authorList>
            <person name="Amadeo P."/>
            <person name="Zhao Q."/>
            <person name="Wortman J."/>
            <person name="Fraser-Liggett C."/>
            <person name="Carlton J."/>
        </authorList>
    </citation>
    <scope>NUCLEOTIDE SEQUENCE</scope>
    <source>
        <strain evidence="2">G3</strain>
    </source>
</reference>
<dbReference type="VEuPathDB" id="TrichDB:TVAGG3_0319000"/>
<sequence>MHAVDYSRVSKRIEENEKQGENVKTVDQILDQQTQTALLISEIRFLRNQIVIMRKLFNTDRSIEDIPIESEISERNSSNSRKKPEQKYIERKHLEAAVKSYQDTRNRQVEVVINDSKKSFAGN</sequence>
<dbReference type="Proteomes" id="UP000001542">
    <property type="component" value="Unassembled WGS sequence"/>
</dbReference>
<feature type="region of interest" description="Disordered" evidence="1">
    <location>
        <begin position="1"/>
        <end position="20"/>
    </location>
</feature>
<reference evidence="2" key="2">
    <citation type="journal article" date="2007" name="Science">
        <title>Draft genome sequence of the sexually transmitted pathogen Trichomonas vaginalis.</title>
        <authorList>
            <person name="Carlton J.M."/>
            <person name="Hirt R.P."/>
            <person name="Silva J.C."/>
            <person name="Delcher A.L."/>
            <person name="Schatz M."/>
            <person name="Zhao Q."/>
            <person name="Wortman J.R."/>
            <person name="Bidwell S.L."/>
            <person name="Alsmark U.C.M."/>
            <person name="Besteiro S."/>
            <person name="Sicheritz-Ponten T."/>
            <person name="Noel C.J."/>
            <person name="Dacks J.B."/>
            <person name="Foster P.G."/>
            <person name="Simillion C."/>
            <person name="Van de Peer Y."/>
            <person name="Miranda-Saavedra D."/>
            <person name="Barton G.J."/>
            <person name="Westrop G.D."/>
            <person name="Mueller S."/>
            <person name="Dessi D."/>
            <person name="Fiori P.L."/>
            <person name="Ren Q."/>
            <person name="Paulsen I."/>
            <person name="Zhang H."/>
            <person name="Bastida-Corcuera F.D."/>
            <person name="Simoes-Barbosa A."/>
            <person name="Brown M.T."/>
            <person name="Hayes R.D."/>
            <person name="Mukherjee M."/>
            <person name="Okumura C.Y."/>
            <person name="Schneider R."/>
            <person name="Smith A.J."/>
            <person name="Vanacova S."/>
            <person name="Villalvazo M."/>
            <person name="Haas B.J."/>
            <person name="Pertea M."/>
            <person name="Feldblyum T.V."/>
            <person name="Utterback T.R."/>
            <person name="Shu C.L."/>
            <person name="Osoegawa K."/>
            <person name="de Jong P.J."/>
            <person name="Hrdy I."/>
            <person name="Horvathova L."/>
            <person name="Zubacova Z."/>
            <person name="Dolezal P."/>
            <person name="Malik S.B."/>
            <person name="Logsdon J.M. Jr."/>
            <person name="Henze K."/>
            <person name="Gupta A."/>
            <person name="Wang C.C."/>
            <person name="Dunne R.L."/>
            <person name="Upcroft J.A."/>
            <person name="Upcroft P."/>
            <person name="White O."/>
            <person name="Salzberg S.L."/>
            <person name="Tang P."/>
            <person name="Chiu C.-H."/>
            <person name="Lee Y.-S."/>
            <person name="Embley T.M."/>
            <person name="Coombs G.H."/>
            <person name="Mottram J.C."/>
            <person name="Tachezy J."/>
            <person name="Fraser-Liggett C.M."/>
            <person name="Johnson P.J."/>
        </authorList>
    </citation>
    <scope>NUCLEOTIDE SEQUENCE [LARGE SCALE GENOMIC DNA]</scope>
    <source>
        <strain evidence="2">G3</strain>
    </source>
</reference>
<feature type="region of interest" description="Disordered" evidence="1">
    <location>
        <begin position="69"/>
        <end position="88"/>
    </location>
</feature>
<dbReference type="VEuPathDB" id="TrichDB:TVAG_192560"/>
<feature type="compositionally biased region" description="Basic and acidic residues" evidence="1">
    <location>
        <begin position="11"/>
        <end position="20"/>
    </location>
</feature>
<keyword evidence="3" id="KW-1185">Reference proteome</keyword>
<accession>A2DGX0</accession>
<evidence type="ECO:0000256" key="1">
    <source>
        <dbReference type="SAM" id="MobiDB-lite"/>
    </source>
</evidence>
<dbReference type="AlphaFoldDB" id="A2DGX0"/>
<dbReference type="RefSeq" id="XP_001581266.1">
    <property type="nucleotide sequence ID" value="XM_001581216.1"/>
</dbReference>
<name>A2DGX0_TRIV3</name>
<protein>
    <submittedName>
        <fullName evidence="2">Uncharacterized protein</fullName>
    </submittedName>
</protein>
<dbReference type="InParanoid" id="A2DGX0"/>
<gene>
    <name evidence="2" type="ORF">TVAG_192560</name>
</gene>
<organism evidence="2 3">
    <name type="scientific">Trichomonas vaginalis (strain ATCC PRA-98 / G3)</name>
    <dbReference type="NCBI Taxonomy" id="412133"/>
    <lineage>
        <taxon>Eukaryota</taxon>
        <taxon>Metamonada</taxon>
        <taxon>Parabasalia</taxon>
        <taxon>Trichomonadida</taxon>
        <taxon>Trichomonadidae</taxon>
        <taxon>Trichomonas</taxon>
    </lineage>
</organism>